<proteinExistence type="inferred from homology"/>
<comment type="caution">
    <text evidence="7">The sequence shown here is derived from an EMBL/GenBank/DDBJ whole genome shotgun (WGS) entry which is preliminary data.</text>
</comment>
<dbReference type="CDD" id="cd02440">
    <property type="entry name" value="AdoMet_MTases"/>
    <property type="match status" value="1"/>
</dbReference>
<dbReference type="InterPro" id="IPR001737">
    <property type="entry name" value="KsgA/Erm"/>
</dbReference>
<dbReference type="NCBIfam" id="NF000499">
    <property type="entry name" value="Erm23S_rRNA_broad"/>
    <property type="match status" value="1"/>
</dbReference>
<evidence type="ECO:0000256" key="3">
    <source>
        <dbReference type="ARBA" id="ARBA00022691"/>
    </source>
</evidence>
<dbReference type="PROSITE" id="PS01131">
    <property type="entry name" value="RRNA_A_DIMETH"/>
    <property type="match status" value="1"/>
</dbReference>
<evidence type="ECO:0000256" key="5">
    <source>
        <dbReference type="PROSITE-ProRule" id="PRU01026"/>
    </source>
</evidence>
<evidence type="ECO:0000313" key="8">
    <source>
        <dbReference type="Proteomes" id="UP000076447"/>
    </source>
</evidence>
<feature type="domain" description="Ribosomal RNA adenine methylase transferase N-terminal" evidence="6">
    <location>
        <begin position="38"/>
        <end position="198"/>
    </location>
</feature>
<dbReference type="InterPro" id="IPR029063">
    <property type="entry name" value="SAM-dependent_MTases_sf"/>
</dbReference>
<dbReference type="InterPro" id="IPR020596">
    <property type="entry name" value="rRNA_Ade_Mease_Trfase_CS"/>
</dbReference>
<reference evidence="7 8" key="1">
    <citation type="submission" date="2016-01" db="EMBL/GenBank/DDBJ databases">
        <title>Genome sequence of Oerskovia enterophila VJag, an agar and cellulose degrading bacterium.</title>
        <authorList>
            <person name="Poehlein A."/>
            <person name="Jag V."/>
            <person name="Bengelsdorf F."/>
            <person name="Duerre P."/>
            <person name="Daniel R."/>
        </authorList>
    </citation>
    <scope>NUCLEOTIDE SEQUENCE [LARGE SCALE GENOMIC DNA]</scope>
    <source>
        <strain evidence="7 8">VJag</strain>
    </source>
</reference>
<dbReference type="GO" id="GO:0005829">
    <property type="term" value="C:cytosol"/>
    <property type="evidence" value="ECO:0007669"/>
    <property type="project" value="TreeGrafter"/>
</dbReference>
<feature type="binding site" evidence="5">
    <location>
        <position position="31"/>
    </location>
    <ligand>
        <name>S-adenosyl-L-methionine</name>
        <dbReference type="ChEBI" id="CHEBI:59789"/>
    </ligand>
</feature>
<organism evidence="7 8">
    <name type="scientific">Oerskovia enterophila</name>
    <dbReference type="NCBI Taxonomy" id="43678"/>
    <lineage>
        <taxon>Bacteria</taxon>
        <taxon>Bacillati</taxon>
        <taxon>Actinomycetota</taxon>
        <taxon>Actinomycetes</taxon>
        <taxon>Micrococcales</taxon>
        <taxon>Cellulomonadaceae</taxon>
        <taxon>Oerskovia</taxon>
    </lineage>
</organism>
<dbReference type="SMART" id="SM00650">
    <property type="entry name" value="rADc"/>
    <property type="match status" value="1"/>
</dbReference>
<dbReference type="SUPFAM" id="SSF53335">
    <property type="entry name" value="S-adenosyl-L-methionine-dependent methyltransferases"/>
    <property type="match status" value="1"/>
</dbReference>
<dbReference type="PANTHER" id="PTHR11727">
    <property type="entry name" value="DIMETHYLADENOSINE TRANSFERASE"/>
    <property type="match status" value="1"/>
</dbReference>
<keyword evidence="1 5" id="KW-0489">Methyltransferase</keyword>
<dbReference type="PANTHER" id="PTHR11727:SF7">
    <property type="entry name" value="DIMETHYLADENOSINE TRANSFERASE-RELATED"/>
    <property type="match status" value="1"/>
</dbReference>
<name>A0A163SZB5_9CELL</name>
<dbReference type="Pfam" id="PF00398">
    <property type="entry name" value="RrnaAD"/>
    <property type="match status" value="1"/>
</dbReference>
<evidence type="ECO:0000256" key="2">
    <source>
        <dbReference type="ARBA" id="ARBA00022679"/>
    </source>
</evidence>
<dbReference type="GO" id="GO:0003723">
    <property type="term" value="F:RNA binding"/>
    <property type="evidence" value="ECO:0007669"/>
    <property type="project" value="UniProtKB-UniRule"/>
</dbReference>
<feature type="binding site" evidence="5">
    <location>
        <position position="101"/>
    </location>
    <ligand>
        <name>S-adenosyl-L-methionine</name>
        <dbReference type="ChEBI" id="CHEBI:59789"/>
    </ligand>
</feature>
<dbReference type="EC" id="2.1.1.-" evidence="7"/>
<gene>
    <name evidence="7" type="primary">carB_1</name>
    <name evidence="7" type="ORF">OJAG_03860</name>
</gene>
<evidence type="ECO:0000313" key="7">
    <source>
        <dbReference type="EMBL" id="KZM36912.1"/>
    </source>
</evidence>
<keyword evidence="3 5" id="KW-0949">S-adenosyl-L-methionine</keyword>
<feature type="binding site" evidence="5">
    <location>
        <position position="78"/>
    </location>
    <ligand>
        <name>S-adenosyl-L-methionine</name>
        <dbReference type="ChEBI" id="CHEBI:59789"/>
    </ligand>
</feature>
<evidence type="ECO:0000256" key="1">
    <source>
        <dbReference type="ARBA" id="ARBA00022603"/>
    </source>
</evidence>
<evidence type="ECO:0000259" key="6">
    <source>
        <dbReference type="SMART" id="SM00650"/>
    </source>
</evidence>
<keyword evidence="4 5" id="KW-0694">RNA-binding</keyword>
<dbReference type="GO" id="GO:0000179">
    <property type="term" value="F:rRNA (adenine-N6,N6-)-dimethyltransferase activity"/>
    <property type="evidence" value="ECO:0007669"/>
    <property type="project" value="UniProtKB-UniRule"/>
</dbReference>
<dbReference type="AlphaFoldDB" id="A0A163SZB5"/>
<dbReference type="PROSITE" id="PS51689">
    <property type="entry name" value="SAM_RNA_A_N6_MT"/>
    <property type="match status" value="1"/>
</dbReference>
<evidence type="ECO:0000256" key="4">
    <source>
        <dbReference type="ARBA" id="ARBA00022884"/>
    </source>
</evidence>
<dbReference type="Gene3D" id="3.40.50.150">
    <property type="entry name" value="Vaccinia Virus protein VP39"/>
    <property type="match status" value="1"/>
</dbReference>
<dbReference type="PATRIC" id="fig|43678.3.peg.412"/>
<dbReference type="EMBL" id="LRIE01000037">
    <property type="protein sequence ID" value="KZM36912.1"/>
    <property type="molecule type" value="Genomic_DNA"/>
</dbReference>
<feature type="binding site" evidence="5">
    <location>
        <position position="33"/>
    </location>
    <ligand>
        <name>S-adenosyl-L-methionine</name>
        <dbReference type="ChEBI" id="CHEBI:59789"/>
    </ligand>
</feature>
<dbReference type="InterPro" id="IPR020598">
    <property type="entry name" value="rRNA_Ade_methylase_Trfase_N"/>
</dbReference>
<comment type="similarity">
    <text evidence="5">Belongs to the class I-like SAM-binding methyltransferase superfamily. rRNA adenine N(6)-methyltransferase family.</text>
</comment>
<feature type="binding site" evidence="5">
    <location>
        <position position="117"/>
    </location>
    <ligand>
        <name>S-adenosyl-L-methionine</name>
        <dbReference type="ChEBI" id="CHEBI:59789"/>
    </ligand>
</feature>
<protein>
    <submittedName>
        <fullName evidence="7">rRNA methyltransferase</fullName>
        <ecNumber evidence="7">2.1.1.-</ecNumber>
    </submittedName>
</protein>
<accession>A0A163SZB5</accession>
<dbReference type="STRING" id="43678.OJAG_03860"/>
<dbReference type="Proteomes" id="UP000076447">
    <property type="component" value="Unassembled WGS sequence"/>
</dbReference>
<keyword evidence="2 5" id="KW-0808">Transferase</keyword>
<sequence>MLPGALHALRSPTLRHLEHLPSDGRHENGQNFLTDPRVPRQMVDLVARTSGPILEIGAGDGAITVPLARLGRPVVAVEIDERQVRRLRRRLPRTVEVRHADYLRSPHPAEPHVVVGNVPFHLTTAILRRLLDEPAWSRAVLLVQWEVARRRAGVGGATMLTAQWWPWYSFDLCARVPARAFRPAPSTDGGLLSISRRSSLPASERAAYQRFVAEVFTGRGRGLCDVLRRRGLLDDAVRAWLASHRAATALPRDLTADQWVTLWRAVRRPDAARGDHGGIRGGVRAR</sequence>
<feature type="binding site" evidence="5">
    <location>
        <position position="57"/>
    </location>
    <ligand>
        <name>S-adenosyl-L-methionine</name>
        <dbReference type="ChEBI" id="CHEBI:59789"/>
    </ligand>
</feature>